<accession>A0A0V0XLT5</accession>
<gene>
    <name evidence="2" type="ORF">T4E_4124</name>
</gene>
<name>A0A0V0XLT5_TRIPS</name>
<proteinExistence type="predicted"/>
<comment type="caution">
    <text evidence="2">The sequence shown here is derived from an EMBL/GenBank/DDBJ whole genome shotgun (WGS) entry which is preliminary data.</text>
</comment>
<evidence type="ECO:0000313" key="2">
    <source>
        <dbReference type="EMBL" id="KRX88877.1"/>
    </source>
</evidence>
<dbReference type="AlphaFoldDB" id="A0A0V0XLT5"/>
<feature type="region of interest" description="Disordered" evidence="1">
    <location>
        <begin position="43"/>
        <end position="72"/>
    </location>
</feature>
<evidence type="ECO:0000313" key="3">
    <source>
        <dbReference type="Proteomes" id="UP000054815"/>
    </source>
</evidence>
<sequence>MADSKQHQLPCATNLKIKYGSAEARGSPGLCAVWVADRSGCRMSSSKRVGGCKVNSDGDNPDEKNKAVAEPSAETADLSRALSYDYNNYDYDYPIDSSCVRLPNRPNRLTLASNYPIDVSTEEKNGSGRSLIGQCSYYSVQDFTWQKCFRIPTSPYKALSENEKYKCCPASAMGVWGNNSDAVSSSIARYRYRWTPLAYRGYCCIYVF</sequence>
<organism evidence="2 3">
    <name type="scientific">Trichinella pseudospiralis</name>
    <name type="common">Parasitic roundworm</name>
    <dbReference type="NCBI Taxonomy" id="6337"/>
    <lineage>
        <taxon>Eukaryota</taxon>
        <taxon>Metazoa</taxon>
        <taxon>Ecdysozoa</taxon>
        <taxon>Nematoda</taxon>
        <taxon>Enoplea</taxon>
        <taxon>Dorylaimia</taxon>
        <taxon>Trichinellida</taxon>
        <taxon>Trichinellidae</taxon>
        <taxon>Trichinella</taxon>
    </lineage>
</organism>
<evidence type="ECO:0000256" key="1">
    <source>
        <dbReference type="SAM" id="MobiDB-lite"/>
    </source>
</evidence>
<dbReference type="EMBL" id="JYDU01000217">
    <property type="protein sequence ID" value="KRX88877.1"/>
    <property type="molecule type" value="Genomic_DNA"/>
</dbReference>
<protein>
    <submittedName>
        <fullName evidence="2">Uncharacterized protein</fullName>
    </submittedName>
</protein>
<dbReference type="Proteomes" id="UP000054815">
    <property type="component" value="Unassembled WGS sequence"/>
</dbReference>
<reference evidence="2 3" key="1">
    <citation type="submission" date="2015-01" db="EMBL/GenBank/DDBJ databases">
        <title>Evolution of Trichinella species and genotypes.</title>
        <authorList>
            <person name="Korhonen P.K."/>
            <person name="Edoardo P."/>
            <person name="Giuseppe L.R."/>
            <person name="Gasser R.B."/>
        </authorList>
    </citation>
    <scope>NUCLEOTIDE SEQUENCE [LARGE SCALE GENOMIC DNA]</scope>
    <source>
        <strain evidence="2">ISS141</strain>
    </source>
</reference>